<reference evidence="1" key="1">
    <citation type="submission" date="2019-11" db="EMBL/GenBank/DDBJ databases">
        <authorList>
            <person name="Feng L."/>
        </authorList>
    </citation>
    <scope>NUCLEOTIDE SEQUENCE</scope>
    <source>
        <strain evidence="1">CinnocuumLFYP12</strain>
    </source>
</reference>
<name>A0A6N2WNH6_CLOIN</name>
<proteinExistence type="predicted"/>
<dbReference type="EMBL" id="CACRTE010000035">
    <property type="protein sequence ID" value="VYT43577.1"/>
    <property type="molecule type" value="Genomic_DNA"/>
</dbReference>
<protein>
    <submittedName>
        <fullName evidence="1">Uncharacterized protein</fullName>
    </submittedName>
</protein>
<sequence length="32" mass="3553">MIGAARPWRDGYQFGNCEIYATSGQSLTRGVF</sequence>
<evidence type="ECO:0000313" key="1">
    <source>
        <dbReference type="EMBL" id="VYT43577.1"/>
    </source>
</evidence>
<dbReference type="AlphaFoldDB" id="A0A6N2WNH6"/>
<organism evidence="1">
    <name type="scientific">Clostridium innocuum</name>
    <dbReference type="NCBI Taxonomy" id="1522"/>
    <lineage>
        <taxon>Bacteria</taxon>
        <taxon>Bacillati</taxon>
        <taxon>Bacillota</taxon>
        <taxon>Clostridia</taxon>
        <taxon>Eubacteriales</taxon>
        <taxon>Clostridiaceae</taxon>
        <taxon>Clostridium</taxon>
    </lineage>
</organism>
<accession>A0A6N2WNH6</accession>
<gene>
    <name evidence="1" type="ORF">CILFYP12_03331</name>
</gene>